<proteinExistence type="predicted"/>
<dbReference type="AlphaFoldDB" id="A0AAW1JFA5"/>
<dbReference type="PANTHER" id="PTHR31511">
    <property type="entry name" value="PROTEIN CBG23764"/>
    <property type="match status" value="1"/>
</dbReference>
<gene>
    <name evidence="1" type="ORF">QE152_g30222</name>
</gene>
<evidence type="ECO:0000313" key="2">
    <source>
        <dbReference type="Proteomes" id="UP001458880"/>
    </source>
</evidence>
<reference evidence="1 2" key="1">
    <citation type="journal article" date="2024" name="BMC Genomics">
        <title>De novo assembly and annotation of Popillia japonica's genome with initial clues to its potential as an invasive pest.</title>
        <authorList>
            <person name="Cucini C."/>
            <person name="Boschi S."/>
            <person name="Funari R."/>
            <person name="Cardaioli E."/>
            <person name="Iannotti N."/>
            <person name="Marturano G."/>
            <person name="Paoli F."/>
            <person name="Bruttini M."/>
            <person name="Carapelli A."/>
            <person name="Frati F."/>
            <person name="Nardi F."/>
        </authorList>
    </citation>
    <scope>NUCLEOTIDE SEQUENCE [LARGE SCALE GENOMIC DNA]</scope>
    <source>
        <strain evidence="1">DMR45628</strain>
    </source>
</reference>
<organism evidence="1 2">
    <name type="scientific">Popillia japonica</name>
    <name type="common">Japanese beetle</name>
    <dbReference type="NCBI Taxonomy" id="7064"/>
    <lineage>
        <taxon>Eukaryota</taxon>
        <taxon>Metazoa</taxon>
        <taxon>Ecdysozoa</taxon>
        <taxon>Arthropoda</taxon>
        <taxon>Hexapoda</taxon>
        <taxon>Insecta</taxon>
        <taxon>Pterygota</taxon>
        <taxon>Neoptera</taxon>
        <taxon>Endopterygota</taxon>
        <taxon>Coleoptera</taxon>
        <taxon>Polyphaga</taxon>
        <taxon>Scarabaeiformia</taxon>
        <taxon>Scarabaeidae</taxon>
        <taxon>Rutelinae</taxon>
        <taxon>Popillia</taxon>
    </lineage>
</organism>
<sequence>MEYLRKRAVGLISKWLNKYHNIKINLNMDIQFVDSRDPENVMDQAIQLKNVELYESDNLEVYWDNQREIFTQKIVDFQNKEGSFWELNNVHSLLININKFTPLSGSSYIELPEWIKSTKSCSLLININKFTPLSGSSYIELPEWIKSTKSCINIKNRDNQCFKWSILSALHPQNNHGEKVNLYRRYDHELLFDDIQFPVRIQDIKKFESLK</sequence>
<dbReference type="Proteomes" id="UP001458880">
    <property type="component" value="Unassembled WGS sequence"/>
</dbReference>
<accession>A0AAW1JFA5</accession>
<evidence type="ECO:0000313" key="1">
    <source>
        <dbReference type="EMBL" id="KAK9701997.1"/>
    </source>
</evidence>
<protein>
    <submittedName>
        <fullName evidence="1">Uncharacterized protein</fullName>
    </submittedName>
</protein>
<name>A0AAW1JFA5_POPJA</name>
<dbReference type="PANTHER" id="PTHR31511:SF12">
    <property type="entry name" value="RHO TERMINATION FACTOR N-TERMINAL DOMAIN-CONTAINING PROTEIN"/>
    <property type="match status" value="1"/>
</dbReference>
<keyword evidence="2" id="KW-1185">Reference proteome</keyword>
<dbReference type="EMBL" id="JASPKY010000402">
    <property type="protein sequence ID" value="KAK9701997.1"/>
    <property type="molecule type" value="Genomic_DNA"/>
</dbReference>
<comment type="caution">
    <text evidence="1">The sequence shown here is derived from an EMBL/GenBank/DDBJ whole genome shotgun (WGS) entry which is preliminary data.</text>
</comment>